<evidence type="ECO:0000256" key="1">
    <source>
        <dbReference type="PROSITE-ProRule" id="PRU00339"/>
    </source>
</evidence>
<feature type="compositionally biased region" description="Low complexity" evidence="2">
    <location>
        <begin position="68"/>
        <end position="85"/>
    </location>
</feature>
<feature type="repeat" description="TPR" evidence="1">
    <location>
        <begin position="105"/>
        <end position="138"/>
    </location>
</feature>
<dbReference type="SMART" id="SM00028">
    <property type="entry name" value="TPR"/>
    <property type="match status" value="5"/>
</dbReference>
<dbReference type="AlphaFoldDB" id="A0AAD5E2L2"/>
<dbReference type="EMBL" id="JADXDR010000015">
    <property type="protein sequence ID" value="KAI7845594.1"/>
    <property type="molecule type" value="Genomic_DNA"/>
</dbReference>
<dbReference type="Gene3D" id="1.25.40.10">
    <property type="entry name" value="Tetratricopeptide repeat domain"/>
    <property type="match status" value="2"/>
</dbReference>
<dbReference type="Pfam" id="PF13424">
    <property type="entry name" value="TPR_12"/>
    <property type="match status" value="2"/>
</dbReference>
<dbReference type="PANTHER" id="PTHR47689:SF2">
    <property type="entry name" value="TETRATRICOPEPTIDE REPEAT (TPR)-LIKE SUPERFAMILY PROTEIN"/>
    <property type="match status" value="1"/>
</dbReference>
<gene>
    <name evidence="3" type="ORF">COHA_000881</name>
</gene>
<dbReference type="SUPFAM" id="SSF48452">
    <property type="entry name" value="TPR-like"/>
    <property type="match status" value="2"/>
</dbReference>
<proteinExistence type="predicted"/>
<keyword evidence="4" id="KW-1185">Reference proteome</keyword>
<evidence type="ECO:0008006" key="5">
    <source>
        <dbReference type="Google" id="ProtNLM"/>
    </source>
</evidence>
<organism evidence="3 4">
    <name type="scientific">Chlorella ohadii</name>
    <dbReference type="NCBI Taxonomy" id="2649997"/>
    <lineage>
        <taxon>Eukaryota</taxon>
        <taxon>Viridiplantae</taxon>
        <taxon>Chlorophyta</taxon>
        <taxon>core chlorophytes</taxon>
        <taxon>Trebouxiophyceae</taxon>
        <taxon>Chlorellales</taxon>
        <taxon>Chlorellaceae</taxon>
        <taxon>Chlorella clade</taxon>
        <taxon>Chlorella</taxon>
    </lineage>
</organism>
<accession>A0AAD5E2L2</accession>
<feature type="compositionally biased region" description="Gly residues" evidence="2">
    <location>
        <begin position="375"/>
        <end position="385"/>
    </location>
</feature>
<dbReference type="InterPro" id="IPR011990">
    <property type="entry name" value="TPR-like_helical_dom_sf"/>
</dbReference>
<comment type="caution">
    <text evidence="3">The sequence shown here is derived from an EMBL/GenBank/DDBJ whole genome shotgun (WGS) entry which is preliminary data.</text>
</comment>
<dbReference type="PROSITE" id="PS50005">
    <property type="entry name" value="TPR"/>
    <property type="match status" value="2"/>
</dbReference>
<dbReference type="Proteomes" id="UP001205105">
    <property type="component" value="Unassembled WGS sequence"/>
</dbReference>
<evidence type="ECO:0000256" key="2">
    <source>
        <dbReference type="SAM" id="MobiDB-lite"/>
    </source>
</evidence>
<feature type="region of interest" description="Disordered" evidence="2">
    <location>
        <begin position="503"/>
        <end position="563"/>
    </location>
</feature>
<feature type="compositionally biased region" description="Low complexity" evidence="2">
    <location>
        <begin position="540"/>
        <end position="549"/>
    </location>
</feature>
<feature type="compositionally biased region" description="Basic and acidic residues" evidence="2">
    <location>
        <begin position="506"/>
        <end position="518"/>
    </location>
</feature>
<keyword evidence="1" id="KW-0802">TPR repeat</keyword>
<evidence type="ECO:0000313" key="4">
    <source>
        <dbReference type="Proteomes" id="UP001205105"/>
    </source>
</evidence>
<dbReference type="PANTHER" id="PTHR47689">
    <property type="entry name" value="TETRATRICOPEPTIDE REPEAT (TPR)-LIKE SUPERFAMILY PROTEIN"/>
    <property type="match status" value="1"/>
</dbReference>
<evidence type="ECO:0000313" key="3">
    <source>
        <dbReference type="EMBL" id="KAI7845594.1"/>
    </source>
</evidence>
<feature type="region of interest" description="Disordered" evidence="2">
    <location>
        <begin position="360"/>
        <end position="393"/>
    </location>
</feature>
<sequence>MRRAAQALAARLAAVGLKLASPDAAISGQAASGRRGASAAAAAAAAATVLAAGAQWGLAEAPHAAREQQPNAEQQQGQQGECANCPDVSLEEQPVAISNSATAQWRVFTDMGRELVQQGRHGEAERYFKKAVEMAREGFGEDDPHMASACNNLAEFYRIRRQYDQAEPLYRQALEVLTRAYGLHDARVAFALHNLGGFYLSQRKLEQAAECYEQALKMKLEVLGTGHSETSNSMYHLAEGVGATPGCVRRRGRLAEMLLERDRVDDAEKLLRNILGYVESTQGLEHANYANAAENLAAALQRKGQWDEARELMHKALETRSTHVGARHPVVAITLRKLAELELAAADAEEAAAAAAAGDSSAAGATSADSNSSGGKAGSKAGGKSGSQPAAQLTLKERERRQAVAIAEEALSIAQQAYGESLEWQRKQGQPESGGLLGWLRPKPTLAALRRPQRPDSAALEVGHCLLTLSHAHAAVKQPAAAATDLEGGLKLLDDAFPNAAAARAARVDEPEEQRSDQQEVSAPPPRRAAGGSGSGSGSGSSNAGSSSSSEEDGSSGSGEADVNVQAAANLAKAVSAKEAARAQRVEQARKQLACSMLAELLVLAGGGEADLAAVHERWAQEGCAAS</sequence>
<name>A0AAD5E2L2_9CHLO</name>
<feature type="compositionally biased region" description="Low complexity" evidence="2">
    <location>
        <begin position="360"/>
        <end position="374"/>
    </location>
</feature>
<protein>
    <recommendedName>
        <fullName evidence="5">Kinesin light chain</fullName>
    </recommendedName>
</protein>
<feature type="repeat" description="TPR" evidence="1">
    <location>
        <begin position="189"/>
        <end position="222"/>
    </location>
</feature>
<reference evidence="3" key="1">
    <citation type="submission" date="2020-11" db="EMBL/GenBank/DDBJ databases">
        <title>Chlorella ohadii genome sequencing and assembly.</title>
        <authorList>
            <person name="Murik O."/>
            <person name="Treves H."/>
            <person name="Kedem I."/>
            <person name="Shotland Y."/>
            <person name="Kaplan A."/>
        </authorList>
    </citation>
    <scope>NUCLEOTIDE SEQUENCE</scope>
    <source>
        <strain evidence="3">1</strain>
    </source>
</reference>
<dbReference type="Pfam" id="PF13374">
    <property type="entry name" value="TPR_10"/>
    <property type="match status" value="1"/>
</dbReference>
<feature type="region of interest" description="Disordered" evidence="2">
    <location>
        <begin position="61"/>
        <end position="85"/>
    </location>
</feature>
<dbReference type="InterPro" id="IPR019734">
    <property type="entry name" value="TPR_rpt"/>
</dbReference>